<comment type="caution">
    <text evidence="1">The sequence shown here is derived from an EMBL/GenBank/DDBJ whole genome shotgun (WGS) entry which is preliminary data.</text>
</comment>
<reference evidence="1 2" key="1">
    <citation type="submission" date="2023-09" db="EMBL/GenBank/DDBJ databases">
        <authorList>
            <person name="Wang M."/>
        </authorList>
    </citation>
    <scope>NUCLEOTIDE SEQUENCE [LARGE SCALE GENOMIC DNA]</scope>
    <source>
        <strain evidence="1">GT-2023</strain>
        <tissue evidence="1">Liver</tissue>
    </source>
</reference>
<evidence type="ECO:0000313" key="1">
    <source>
        <dbReference type="EMBL" id="KAL1262751.1"/>
    </source>
</evidence>
<evidence type="ECO:0000313" key="2">
    <source>
        <dbReference type="Proteomes" id="UP001558613"/>
    </source>
</evidence>
<sequence>MGVLPCYRETGCDYRSSMMHQNSRVQERGRPASPFHIILGQSLRFQTKPNIPFLNVTSDLTLKTLVFGAAVAEPRWLCPLGVILVWRMSRPVSLLIGQFLHPLAVGCGQNVS</sequence>
<gene>
    <name evidence="1" type="ORF">QQF64_005490</name>
</gene>
<organism evidence="1 2">
    <name type="scientific">Cirrhinus molitorella</name>
    <name type="common">mud carp</name>
    <dbReference type="NCBI Taxonomy" id="172907"/>
    <lineage>
        <taxon>Eukaryota</taxon>
        <taxon>Metazoa</taxon>
        <taxon>Chordata</taxon>
        <taxon>Craniata</taxon>
        <taxon>Vertebrata</taxon>
        <taxon>Euteleostomi</taxon>
        <taxon>Actinopterygii</taxon>
        <taxon>Neopterygii</taxon>
        <taxon>Teleostei</taxon>
        <taxon>Ostariophysi</taxon>
        <taxon>Cypriniformes</taxon>
        <taxon>Cyprinidae</taxon>
        <taxon>Labeoninae</taxon>
        <taxon>Labeonini</taxon>
        <taxon>Cirrhinus</taxon>
    </lineage>
</organism>
<name>A0ABR3MEM9_9TELE</name>
<dbReference type="EMBL" id="JAYMGO010000013">
    <property type="protein sequence ID" value="KAL1262751.1"/>
    <property type="molecule type" value="Genomic_DNA"/>
</dbReference>
<dbReference type="Proteomes" id="UP001558613">
    <property type="component" value="Unassembled WGS sequence"/>
</dbReference>
<keyword evidence="2" id="KW-1185">Reference proteome</keyword>
<proteinExistence type="predicted"/>
<protein>
    <submittedName>
        <fullName evidence="1">Uncharacterized protein</fullName>
    </submittedName>
</protein>
<accession>A0ABR3MEM9</accession>